<gene>
    <name evidence="3" type="ORF">J1N35_044231</name>
</gene>
<dbReference type="Proteomes" id="UP000828251">
    <property type="component" value="Unassembled WGS sequence"/>
</dbReference>
<proteinExistence type="inferred from homology"/>
<reference evidence="3 4" key="1">
    <citation type="journal article" date="2021" name="Plant Biotechnol. J.">
        <title>Multi-omics assisted identification of the key and species-specific regulatory components of drought-tolerant mechanisms in Gossypium stocksii.</title>
        <authorList>
            <person name="Yu D."/>
            <person name="Ke L."/>
            <person name="Zhang D."/>
            <person name="Wu Y."/>
            <person name="Sun Y."/>
            <person name="Mei J."/>
            <person name="Sun J."/>
            <person name="Sun Y."/>
        </authorList>
    </citation>
    <scope>NUCLEOTIDE SEQUENCE [LARGE SCALE GENOMIC DNA]</scope>
    <source>
        <strain evidence="4">cv. E1</strain>
        <tissue evidence="3">Leaf</tissue>
    </source>
</reference>
<sequence length="342" mass="40237">MILKYIPLDEGMMIMDEAIVKAKKIIEGYPETKFSGEEYQRFYECVYFMCTYHSSNEKTMQLYEKFRNSLEESIFSTVLPTLVNKQGANLLREFVVIWSNYKLMARWLCRFFEYLDRFFIPQHIELESLNGISFSCFRDLVFKKFYCRLIEAALTSVISLCFPMVKILVSLLVEFGSVQFYMQINQEREGQQIDCVLLKNVLDIFVEISDYKGVNYYEDFERIMLTDISGYYSRLASEWLLHDSSAEYVQKVFWCLNREKQRAQQYLHPDTEVKIVQVVRYHLLDQIANKLMEKRQAENSGMVTDYQEILSKCAGMSLQEGSSSTSPEEWLSTLMANSAHIC</sequence>
<feature type="domain" description="Cullin N-terminal" evidence="2">
    <location>
        <begin position="31"/>
        <end position="303"/>
    </location>
</feature>
<dbReference type="GO" id="GO:0031625">
    <property type="term" value="F:ubiquitin protein ligase binding"/>
    <property type="evidence" value="ECO:0007669"/>
    <property type="project" value="InterPro"/>
</dbReference>
<dbReference type="OrthoDB" id="1929542at2759"/>
<comment type="caution">
    <text evidence="3">The sequence shown here is derived from an EMBL/GenBank/DDBJ whole genome shotgun (WGS) entry which is preliminary data.</text>
</comment>
<dbReference type="SUPFAM" id="SSF74788">
    <property type="entry name" value="Cullin repeat-like"/>
    <property type="match status" value="1"/>
</dbReference>
<dbReference type="PANTHER" id="PTHR11932">
    <property type="entry name" value="CULLIN"/>
    <property type="match status" value="1"/>
</dbReference>
<evidence type="ECO:0000256" key="1">
    <source>
        <dbReference type="ARBA" id="ARBA00006019"/>
    </source>
</evidence>
<dbReference type="InterPro" id="IPR001373">
    <property type="entry name" value="Cullin_N"/>
</dbReference>
<dbReference type="InterPro" id="IPR016159">
    <property type="entry name" value="Cullin_repeat-like_dom_sf"/>
</dbReference>
<dbReference type="GO" id="GO:0006511">
    <property type="term" value="P:ubiquitin-dependent protein catabolic process"/>
    <property type="evidence" value="ECO:0007669"/>
    <property type="project" value="InterPro"/>
</dbReference>
<dbReference type="EMBL" id="JAIQCV010000013">
    <property type="protein sequence ID" value="KAH1032057.1"/>
    <property type="molecule type" value="Genomic_DNA"/>
</dbReference>
<dbReference type="Gene3D" id="1.20.1310.10">
    <property type="entry name" value="Cullin Repeats"/>
    <property type="match status" value="2"/>
</dbReference>
<evidence type="ECO:0000259" key="2">
    <source>
        <dbReference type="Pfam" id="PF00888"/>
    </source>
</evidence>
<name>A0A9D3U8T9_9ROSI</name>
<protein>
    <recommendedName>
        <fullName evidence="2">Cullin N-terminal domain-containing protein</fullName>
    </recommendedName>
</protein>
<evidence type="ECO:0000313" key="4">
    <source>
        <dbReference type="Proteomes" id="UP000828251"/>
    </source>
</evidence>
<accession>A0A9D3U8T9</accession>
<evidence type="ECO:0000313" key="3">
    <source>
        <dbReference type="EMBL" id="KAH1032057.1"/>
    </source>
</evidence>
<comment type="similarity">
    <text evidence="1">Belongs to the cullin family.</text>
</comment>
<keyword evidence="4" id="KW-1185">Reference proteome</keyword>
<dbReference type="AlphaFoldDB" id="A0A9D3U8T9"/>
<organism evidence="3 4">
    <name type="scientific">Gossypium stocksii</name>
    <dbReference type="NCBI Taxonomy" id="47602"/>
    <lineage>
        <taxon>Eukaryota</taxon>
        <taxon>Viridiplantae</taxon>
        <taxon>Streptophyta</taxon>
        <taxon>Embryophyta</taxon>
        <taxon>Tracheophyta</taxon>
        <taxon>Spermatophyta</taxon>
        <taxon>Magnoliopsida</taxon>
        <taxon>eudicotyledons</taxon>
        <taxon>Gunneridae</taxon>
        <taxon>Pentapetalae</taxon>
        <taxon>rosids</taxon>
        <taxon>malvids</taxon>
        <taxon>Malvales</taxon>
        <taxon>Malvaceae</taxon>
        <taxon>Malvoideae</taxon>
        <taxon>Gossypium</taxon>
    </lineage>
</organism>
<dbReference type="InterPro" id="IPR045093">
    <property type="entry name" value="Cullin"/>
</dbReference>
<dbReference type="Pfam" id="PF00888">
    <property type="entry name" value="Cullin"/>
    <property type="match status" value="1"/>
</dbReference>